<protein>
    <submittedName>
        <fullName evidence="2">Uncharacterized protein</fullName>
    </submittedName>
</protein>
<dbReference type="EMBL" id="JAECZO010000032">
    <property type="protein sequence ID" value="KAK7194145.1"/>
    <property type="molecule type" value="Genomic_DNA"/>
</dbReference>
<dbReference type="PANTHER" id="PTHR14659:SF1">
    <property type="entry name" value="ALPHA- AND GAMMA-ADAPTIN-BINDING PROTEIN P34"/>
    <property type="match status" value="1"/>
</dbReference>
<dbReference type="AlphaFoldDB" id="A0AAW0EK63"/>
<accession>A0AAW0EK63</accession>
<reference evidence="2 3" key="1">
    <citation type="journal article" date="2021" name="MBio">
        <title>A New Model Trypanosomatid, Novymonas esmeraldas: Genomic Perception of Its 'Candidatus Pandoraea novymonadis' Endosymbiont.</title>
        <authorList>
            <person name="Zakharova A."/>
            <person name="Saura A."/>
            <person name="Butenko A."/>
            <person name="Podesvova L."/>
            <person name="Warmusova S."/>
            <person name="Kostygov A.Y."/>
            <person name="Nenarokova A."/>
            <person name="Lukes J."/>
            <person name="Opperdoes F.R."/>
            <person name="Yurchenko V."/>
        </authorList>
    </citation>
    <scope>NUCLEOTIDE SEQUENCE [LARGE SCALE GENOMIC DNA]</scope>
    <source>
        <strain evidence="2 3">E262AT.01</strain>
    </source>
</reference>
<keyword evidence="3" id="KW-1185">Reference proteome</keyword>
<dbReference type="Proteomes" id="UP001430356">
    <property type="component" value="Unassembled WGS sequence"/>
</dbReference>
<evidence type="ECO:0000313" key="3">
    <source>
        <dbReference type="Proteomes" id="UP001430356"/>
    </source>
</evidence>
<feature type="region of interest" description="Disordered" evidence="1">
    <location>
        <begin position="429"/>
        <end position="448"/>
    </location>
</feature>
<dbReference type="InterPro" id="IPR019341">
    <property type="entry name" value="Alpha/Gamma-adaptin-bd_p34"/>
</dbReference>
<evidence type="ECO:0000313" key="2">
    <source>
        <dbReference type="EMBL" id="KAK7194145.1"/>
    </source>
</evidence>
<proteinExistence type="predicted"/>
<feature type="region of interest" description="Disordered" evidence="1">
    <location>
        <begin position="858"/>
        <end position="919"/>
    </location>
</feature>
<comment type="caution">
    <text evidence="2">The sequence shown here is derived from an EMBL/GenBank/DDBJ whole genome shotgun (WGS) entry which is preliminary data.</text>
</comment>
<gene>
    <name evidence="2" type="ORF">NESM_000328100</name>
</gene>
<evidence type="ECO:0000256" key="1">
    <source>
        <dbReference type="SAM" id="MobiDB-lite"/>
    </source>
</evidence>
<name>A0AAW0EK63_9TRYP</name>
<dbReference type="PANTHER" id="PTHR14659">
    <property type="entry name" value="ALPHA- AND GAMMA-ADAPTIN-BINDING PROTEIN P34"/>
    <property type="match status" value="1"/>
</dbReference>
<organism evidence="2 3">
    <name type="scientific">Novymonas esmeraldas</name>
    <dbReference type="NCBI Taxonomy" id="1808958"/>
    <lineage>
        <taxon>Eukaryota</taxon>
        <taxon>Discoba</taxon>
        <taxon>Euglenozoa</taxon>
        <taxon>Kinetoplastea</taxon>
        <taxon>Metakinetoplastina</taxon>
        <taxon>Trypanosomatida</taxon>
        <taxon>Trypanosomatidae</taxon>
        <taxon>Novymonas</taxon>
    </lineage>
</organism>
<feature type="region of interest" description="Disordered" evidence="1">
    <location>
        <begin position="125"/>
        <end position="144"/>
    </location>
</feature>
<sequence>MGHVCLLDVSHLAHRSPDPSRAASPPPPLAWWCAAELAQWCSATAVCDAWEAVTAATGERAAVAACASRPERDGYVRLGNCDDDADGSAASAAVPRRRGYELHRFPSQVPIHTKYFSTALTLTVGAPPRHPSEDNGGGGGGGVTHLDVDSAELLQSCASLQDRAGYGGVLVARVSQDPAEVPWHVFPAHGCLFHAVLVVLDEARVGDGAAPRRPAQQQQQQEERWMRFAVDNGYECILHDAVYLPPPATSSSAAAVIQMESVSPAAGRRGLLDAPLAGSSRLYQLLCNTLWPAATRAGGAAAPAGREASPHAGRAANALAVVGNDVRAMWRLFAEPAPSPRHCGARALRRRQRHFTAASDTTAETGGVALVNRYYAAAVQPRLVQTALFNARMQELLARFWEQNLLDGNGVGNTLCLDAPALVLWPPTSAERHGGGDGGGGGDAPTAYPPLESVLDSLRRLGCVDAVVVVVGAEGIVSDSCTGGQQRRSDGLTPYEAQMCVERGVEVIQLDAPCSEAVSDSDEEAVDDAWGVAVPVLCSDDDVSATRGLDRLHEILHCVQWGQTHVLPGAGDRAAASTSSAAANTCCLVVAGQTAVEEEAWVREVLAALSAPPPGTHVLSATTPCGEHLRLTAPTVAAGLGLLRGSDSTNGAPSVSESPFIGIEVVSRYCTSRVHVHVDGGLWSHHTAASPAWTNAHDAYVVVSSLHALQDAARVWATPSQHTSTSTWAGGRTLGNILRTLAQRQRDEWLTDAITAHLAAAADGCELHDAAADQPLVLLYVADVTAAAAARVALVERALRTLVRHADAAVEDTAEAGCDVEEWMPIEVVYAATAATDERDGAAFAVDGSARVREALEQHLWPHRQRRQPPPGPPRRPPARSSSGAFAGVSTATPDADMRDVAATSTRPPQTSTSAAVTVSPSCRTGVAEHAVSGEAALGMDVAWCEPLVGCALPPSYLVDPETLRSVSVLVTNARVPAVADGSPACGTSTSSNTAQQRQGLEAALMLWMEKMKQFGHRLGDARRKDQAAALALALQEAL</sequence>